<reference evidence="1" key="1">
    <citation type="journal article" date="2015" name="Nature">
        <title>Complex archaea that bridge the gap between prokaryotes and eukaryotes.</title>
        <authorList>
            <person name="Spang A."/>
            <person name="Saw J.H."/>
            <person name="Jorgensen S.L."/>
            <person name="Zaremba-Niedzwiedzka K."/>
            <person name="Martijn J."/>
            <person name="Lind A.E."/>
            <person name="van Eijk R."/>
            <person name="Schleper C."/>
            <person name="Guy L."/>
            <person name="Ettema T.J."/>
        </authorList>
    </citation>
    <scope>NUCLEOTIDE SEQUENCE</scope>
</reference>
<dbReference type="EMBL" id="LAZR01000049">
    <property type="protein sequence ID" value="KKN99081.1"/>
    <property type="molecule type" value="Genomic_DNA"/>
</dbReference>
<comment type="caution">
    <text evidence="1">The sequence shown here is derived from an EMBL/GenBank/DDBJ whole genome shotgun (WGS) entry which is preliminary data.</text>
</comment>
<evidence type="ECO:0000313" key="1">
    <source>
        <dbReference type="EMBL" id="KKN99081.1"/>
    </source>
</evidence>
<accession>A0A0F9XIM8</accession>
<dbReference type="AlphaFoldDB" id="A0A0F9XIM8"/>
<name>A0A0F9XIM8_9ZZZZ</name>
<gene>
    <name evidence="1" type="ORF">LCGC14_0143300</name>
</gene>
<proteinExistence type="predicted"/>
<protein>
    <submittedName>
        <fullName evidence="1">Uncharacterized protein</fullName>
    </submittedName>
</protein>
<sequence>MTSRPECWMNTHQTKWFVNGWNNNGEGKCQPYLKYVRLEEDTFFFANALAWDVRDHETAVVSGNAVSAAFVKILDGRVRVEGYSITLGLGPARDDEWFIAEKLGLKVASD</sequence>
<organism evidence="1">
    <name type="scientific">marine sediment metagenome</name>
    <dbReference type="NCBI Taxonomy" id="412755"/>
    <lineage>
        <taxon>unclassified sequences</taxon>
        <taxon>metagenomes</taxon>
        <taxon>ecological metagenomes</taxon>
    </lineage>
</organism>